<accession>A0A1W1VUZ7</accession>
<keyword evidence="3" id="KW-1185">Reference proteome</keyword>
<dbReference type="EMBL" id="FWWW01000075">
    <property type="protein sequence ID" value="SMB97197.1"/>
    <property type="molecule type" value="Genomic_DNA"/>
</dbReference>
<dbReference type="OrthoDB" id="5569583at2"/>
<dbReference type="Proteomes" id="UP000192266">
    <property type="component" value="Unassembled WGS sequence"/>
</dbReference>
<gene>
    <name evidence="2" type="ORF">SAMN00120144_0312</name>
</gene>
<dbReference type="PANTHER" id="PTHR38463:SF1">
    <property type="entry name" value="STRESS RESPONSE PROTEIN YSNF"/>
    <property type="match status" value="1"/>
</dbReference>
<protein>
    <recommendedName>
        <fullName evidence="1">DUF2382 domain-containing protein</fullName>
    </recommendedName>
</protein>
<evidence type="ECO:0000259" key="1">
    <source>
        <dbReference type="Pfam" id="PF09557"/>
    </source>
</evidence>
<organism evidence="2 3">
    <name type="scientific">Hymenobacter roseosalivarius DSM 11622</name>
    <dbReference type="NCBI Taxonomy" id="645990"/>
    <lineage>
        <taxon>Bacteria</taxon>
        <taxon>Pseudomonadati</taxon>
        <taxon>Bacteroidota</taxon>
        <taxon>Cytophagia</taxon>
        <taxon>Cytophagales</taxon>
        <taxon>Hymenobacteraceae</taxon>
        <taxon>Hymenobacter</taxon>
    </lineage>
</organism>
<dbReference type="Pfam" id="PF09557">
    <property type="entry name" value="DUF2382"/>
    <property type="match status" value="1"/>
</dbReference>
<dbReference type="InterPro" id="IPR052967">
    <property type="entry name" value="Stress_Response_Assoc"/>
</dbReference>
<feature type="domain" description="DUF2382" evidence="1">
    <location>
        <begin position="23"/>
        <end position="132"/>
    </location>
</feature>
<dbReference type="InterPro" id="IPR019060">
    <property type="entry name" value="DUF2382"/>
</dbReference>
<evidence type="ECO:0000313" key="2">
    <source>
        <dbReference type="EMBL" id="SMB97197.1"/>
    </source>
</evidence>
<name>A0A1W1VUZ7_9BACT</name>
<evidence type="ECO:0000313" key="3">
    <source>
        <dbReference type="Proteomes" id="UP000192266"/>
    </source>
</evidence>
<dbReference type="AlphaFoldDB" id="A0A1W1VUZ7"/>
<proteinExistence type="predicted"/>
<dbReference type="RefSeq" id="WP_084446430.1">
    <property type="nucleotide sequence ID" value="NZ_FWWW01000075.1"/>
</dbReference>
<sequence length="148" mass="17028">MEPSTNQFDNQQPYQVPDPRVTIPVVEEQLQIGKDVVETGRIRVSKTVQEEQRVVDVPVIQEEVNVERVTINQYVATPPAVRYEGDTMIMPILREVLVVEKRLLLVEEVRITKHQTETRTPQQITLRKEEIHLQRIAPDPTSPSDPTT</sequence>
<reference evidence="2 3" key="1">
    <citation type="submission" date="2017-04" db="EMBL/GenBank/DDBJ databases">
        <authorList>
            <person name="Afonso C.L."/>
            <person name="Miller P.J."/>
            <person name="Scott M.A."/>
            <person name="Spackman E."/>
            <person name="Goraichik I."/>
            <person name="Dimitrov K.M."/>
            <person name="Suarez D.L."/>
            <person name="Swayne D.E."/>
        </authorList>
    </citation>
    <scope>NUCLEOTIDE SEQUENCE [LARGE SCALE GENOMIC DNA]</scope>
    <source>
        <strain evidence="2 3">DSM 11622</strain>
    </source>
</reference>
<dbReference type="PANTHER" id="PTHR38463">
    <property type="entry name" value="STRESS RESPONSE PROTEIN YSNF"/>
    <property type="match status" value="1"/>
</dbReference>
<dbReference type="STRING" id="645990.SAMN00120144_0312"/>
<dbReference type="NCBIfam" id="TIGR02271">
    <property type="entry name" value="YsnF/AvaK domain"/>
    <property type="match status" value="1"/>
</dbReference>